<name>A0ABQ5KDF8_9EUKA</name>
<feature type="region of interest" description="Disordered" evidence="1">
    <location>
        <begin position="18"/>
        <end position="79"/>
    </location>
</feature>
<protein>
    <submittedName>
        <fullName evidence="2">Uncharacterized protein</fullName>
    </submittedName>
</protein>
<comment type="caution">
    <text evidence="2">The sequence shown here is derived from an EMBL/GenBank/DDBJ whole genome shotgun (WGS) entry which is preliminary data.</text>
</comment>
<evidence type="ECO:0000313" key="3">
    <source>
        <dbReference type="Proteomes" id="UP001057375"/>
    </source>
</evidence>
<dbReference type="Proteomes" id="UP001057375">
    <property type="component" value="Unassembled WGS sequence"/>
</dbReference>
<evidence type="ECO:0000313" key="2">
    <source>
        <dbReference type="EMBL" id="GKT30582.1"/>
    </source>
</evidence>
<sequence length="111" mass="12696">RKYADVCSKLSDMEGRLSDVHQEEIKQTDIDQPKEEGKPTLDSKTIKYEMMPKHNYEEKSEVDVKEESDSFTSSESADVKTLSLENQNLSTQCGLQAHELESLRSENTRLV</sequence>
<proteinExistence type="predicted"/>
<feature type="non-terminal residue" evidence="2">
    <location>
        <position position="1"/>
    </location>
</feature>
<feature type="non-terminal residue" evidence="2">
    <location>
        <position position="111"/>
    </location>
</feature>
<evidence type="ECO:0000256" key="1">
    <source>
        <dbReference type="SAM" id="MobiDB-lite"/>
    </source>
</evidence>
<feature type="compositionally biased region" description="Basic and acidic residues" evidence="1">
    <location>
        <begin position="18"/>
        <end position="68"/>
    </location>
</feature>
<dbReference type="EMBL" id="BQXS01008904">
    <property type="protein sequence ID" value="GKT30582.1"/>
    <property type="molecule type" value="Genomic_DNA"/>
</dbReference>
<reference evidence="2" key="1">
    <citation type="submission" date="2022-03" db="EMBL/GenBank/DDBJ databases">
        <title>Draft genome sequence of Aduncisulcus paluster, a free-living microaerophilic Fornicata.</title>
        <authorList>
            <person name="Yuyama I."/>
            <person name="Kume K."/>
            <person name="Tamura T."/>
            <person name="Inagaki Y."/>
            <person name="Hashimoto T."/>
        </authorList>
    </citation>
    <scope>NUCLEOTIDE SEQUENCE</scope>
    <source>
        <strain evidence="2">NY0171</strain>
    </source>
</reference>
<gene>
    <name evidence="2" type="ORF">ADUPG1_005556</name>
</gene>
<keyword evidence="3" id="KW-1185">Reference proteome</keyword>
<accession>A0ABQ5KDF8</accession>
<organism evidence="2 3">
    <name type="scientific">Aduncisulcus paluster</name>
    <dbReference type="NCBI Taxonomy" id="2918883"/>
    <lineage>
        <taxon>Eukaryota</taxon>
        <taxon>Metamonada</taxon>
        <taxon>Carpediemonas-like organisms</taxon>
        <taxon>Aduncisulcus</taxon>
    </lineage>
</organism>